<dbReference type="AlphaFoldDB" id="A0A1I3WSL2"/>
<proteinExistence type="predicted"/>
<dbReference type="OrthoDB" id="6447043at2"/>
<reference evidence="2" key="2">
    <citation type="submission" date="2016-10" db="EMBL/GenBank/DDBJ databases">
        <authorList>
            <person name="de Groot N.N."/>
        </authorList>
    </citation>
    <scope>NUCLEOTIDE SEQUENCE [LARGE SCALE GENOMIC DNA]</scope>
    <source>
        <strain evidence="2">DSM 17908</strain>
    </source>
</reference>
<evidence type="ECO:0000313" key="3">
    <source>
        <dbReference type="Proteomes" id="UP000198919"/>
    </source>
</evidence>
<dbReference type="Proteomes" id="UP000224607">
    <property type="component" value="Unassembled WGS sequence"/>
</dbReference>
<dbReference type="Proteomes" id="UP000198919">
    <property type="component" value="Unassembled WGS sequence"/>
</dbReference>
<dbReference type="EMBL" id="FORG01000028">
    <property type="protein sequence ID" value="SFK09441.1"/>
    <property type="molecule type" value="Genomic_DNA"/>
</dbReference>
<accession>A0A1I3WSL2</accession>
<gene>
    <name evidence="2" type="ORF">SAMN05421680_12849</name>
    <name evidence="1" type="ORF">Xmau_02864</name>
</gene>
<evidence type="ECO:0000313" key="4">
    <source>
        <dbReference type="Proteomes" id="UP000224607"/>
    </source>
</evidence>
<name>A0A1I3WSL2_9GAMM</name>
<sequence length="99" mass="11667">MTSIATKDFCKTTNVHFYEDKLSKTIMGQYLVTIHADKKQAWKPIGDKILVDAEAYWRLRKDLNAAQKIITELSRRMRFIHDEHSIAEFDYPIHEVVSR</sequence>
<evidence type="ECO:0000313" key="2">
    <source>
        <dbReference type="EMBL" id="SFK09441.1"/>
    </source>
</evidence>
<keyword evidence="4" id="KW-1185">Reference proteome</keyword>
<dbReference type="STRING" id="351675.SAMN05421680_12849"/>
<organism evidence="2 3">
    <name type="scientific">Xenorhabdus mauleonii</name>
    <dbReference type="NCBI Taxonomy" id="351675"/>
    <lineage>
        <taxon>Bacteria</taxon>
        <taxon>Pseudomonadati</taxon>
        <taxon>Pseudomonadota</taxon>
        <taxon>Gammaproteobacteria</taxon>
        <taxon>Enterobacterales</taxon>
        <taxon>Morganellaceae</taxon>
        <taxon>Xenorhabdus</taxon>
    </lineage>
</organism>
<reference evidence="3" key="1">
    <citation type="submission" date="2016-10" db="EMBL/GenBank/DDBJ databases">
        <authorList>
            <person name="Varghese N."/>
            <person name="Submissions S."/>
        </authorList>
    </citation>
    <scope>NUCLEOTIDE SEQUENCE [LARGE SCALE GENOMIC DNA]</scope>
    <source>
        <strain evidence="3">DSM 17908</strain>
    </source>
</reference>
<reference evidence="1 4" key="3">
    <citation type="journal article" date="2017" name="Nat. Microbiol.">
        <title>Natural product diversity associated with the nematode symbionts Photorhabdus and Xenorhabdus.</title>
        <authorList>
            <person name="Tobias N.J."/>
            <person name="Wolff H."/>
            <person name="Djahanschiri B."/>
            <person name="Grundmann F."/>
            <person name="Kronenwerth M."/>
            <person name="Shi Y.M."/>
            <person name="Simonyi S."/>
            <person name="Grun P."/>
            <person name="Shapiro-Ilan D."/>
            <person name="Pidot S.J."/>
            <person name="Stinear T.P."/>
            <person name="Ebersberger I."/>
            <person name="Bode H.B."/>
        </authorList>
    </citation>
    <scope>NUCLEOTIDE SEQUENCE [LARGE SCALE GENOMIC DNA]</scope>
    <source>
        <strain evidence="1 4">DSM 17908</strain>
    </source>
</reference>
<evidence type="ECO:0000313" key="1">
    <source>
        <dbReference type="EMBL" id="PHM39260.1"/>
    </source>
</evidence>
<dbReference type="RefSeq" id="WP_092513816.1">
    <property type="nucleotide sequence ID" value="NZ_CAWNQB010000003.1"/>
</dbReference>
<protein>
    <submittedName>
        <fullName evidence="2">Uncharacterized protein</fullName>
    </submittedName>
</protein>
<dbReference type="EMBL" id="NITY01000011">
    <property type="protein sequence ID" value="PHM39260.1"/>
    <property type="molecule type" value="Genomic_DNA"/>
</dbReference>